<evidence type="ECO:0000313" key="3">
    <source>
        <dbReference type="Proteomes" id="UP000265618"/>
    </source>
</evidence>
<name>A0A9K3GEI1_9EUKA</name>
<feature type="region of interest" description="Disordered" evidence="1">
    <location>
        <begin position="1"/>
        <end position="23"/>
    </location>
</feature>
<comment type="caution">
    <text evidence="2">The sequence shown here is derived from an EMBL/GenBank/DDBJ whole genome shotgun (WGS) entry which is preliminary data.</text>
</comment>
<feature type="non-terminal residue" evidence="2">
    <location>
        <position position="1"/>
    </location>
</feature>
<organism evidence="2 3">
    <name type="scientific">Kipferlia bialata</name>
    <dbReference type="NCBI Taxonomy" id="797122"/>
    <lineage>
        <taxon>Eukaryota</taxon>
        <taxon>Metamonada</taxon>
        <taxon>Carpediemonas-like organisms</taxon>
        <taxon>Kipferlia</taxon>
    </lineage>
</organism>
<dbReference type="Proteomes" id="UP000265618">
    <property type="component" value="Unassembled WGS sequence"/>
</dbReference>
<dbReference type="InterPro" id="IPR019367">
    <property type="entry name" value="PDZ-binding_CRIPT"/>
</dbReference>
<protein>
    <submittedName>
        <fullName evidence="2">PDZ-binding protein, CRIPT</fullName>
    </submittedName>
</protein>
<evidence type="ECO:0000313" key="2">
    <source>
        <dbReference type="EMBL" id="GIQ79843.1"/>
    </source>
</evidence>
<gene>
    <name evidence="2" type="ORF">KIPB_000545</name>
</gene>
<dbReference type="OrthoDB" id="147332at2759"/>
<dbReference type="Pfam" id="PF10235">
    <property type="entry name" value="Cript"/>
    <property type="match status" value="1"/>
</dbReference>
<sequence length="73" mass="7834">SKDLGEKRKGGAAQRTVSGAEQAKTTKSYSCRICGRSLPGKARYCQQCAYSGGVCNMCGRAISGDAMKLRRNR</sequence>
<evidence type="ECO:0000256" key="1">
    <source>
        <dbReference type="SAM" id="MobiDB-lite"/>
    </source>
</evidence>
<dbReference type="AlphaFoldDB" id="A0A9K3GEI1"/>
<keyword evidence="3" id="KW-1185">Reference proteome</keyword>
<proteinExistence type="predicted"/>
<accession>A0A9K3GEI1</accession>
<reference evidence="2 3" key="1">
    <citation type="journal article" date="2018" name="PLoS ONE">
        <title>The draft genome of Kipferlia bialata reveals reductive genome evolution in fornicate parasites.</title>
        <authorList>
            <person name="Tanifuji G."/>
            <person name="Takabayashi S."/>
            <person name="Kume K."/>
            <person name="Takagi M."/>
            <person name="Nakayama T."/>
            <person name="Kamikawa R."/>
            <person name="Inagaki Y."/>
            <person name="Hashimoto T."/>
        </authorList>
    </citation>
    <scope>NUCLEOTIDE SEQUENCE [LARGE SCALE GENOMIC DNA]</scope>
    <source>
        <strain evidence="2">NY0173</strain>
    </source>
</reference>
<dbReference type="EMBL" id="BDIP01000065">
    <property type="protein sequence ID" value="GIQ79843.1"/>
    <property type="molecule type" value="Genomic_DNA"/>
</dbReference>